<protein>
    <submittedName>
        <fullName evidence="2">Uncharacterized protein</fullName>
    </submittedName>
</protein>
<gene>
    <name evidence="2" type="ORF">F2Q68_00034502</name>
</gene>
<organism evidence="2 3">
    <name type="scientific">Brassica cretica</name>
    <name type="common">Mustard</name>
    <dbReference type="NCBI Taxonomy" id="69181"/>
    <lineage>
        <taxon>Eukaryota</taxon>
        <taxon>Viridiplantae</taxon>
        <taxon>Streptophyta</taxon>
        <taxon>Embryophyta</taxon>
        <taxon>Tracheophyta</taxon>
        <taxon>Spermatophyta</taxon>
        <taxon>Magnoliopsida</taxon>
        <taxon>eudicotyledons</taxon>
        <taxon>Gunneridae</taxon>
        <taxon>Pentapetalae</taxon>
        <taxon>rosids</taxon>
        <taxon>malvids</taxon>
        <taxon>Brassicales</taxon>
        <taxon>Brassicaceae</taxon>
        <taxon>Brassiceae</taxon>
        <taxon>Brassica</taxon>
    </lineage>
</organism>
<reference evidence="2" key="1">
    <citation type="submission" date="2019-12" db="EMBL/GenBank/DDBJ databases">
        <title>Genome sequencing and annotation of Brassica cretica.</title>
        <authorList>
            <person name="Studholme D.J."/>
            <person name="Sarris P.F."/>
        </authorList>
    </citation>
    <scope>NUCLEOTIDE SEQUENCE</scope>
    <source>
        <strain evidence="2">PFS-001/15</strain>
        <tissue evidence="2">Leaf</tissue>
    </source>
</reference>
<name>A0A8S9GZR5_BRACR</name>
<feature type="compositionally biased region" description="Polar residues" evidence="1">
    <location>
        <begin position="32"/>
        <end position="44"/>
    </location>
</feature>
<evidence type="ECO:0000313" key="3">
    <source>
        <dbReference type="Proteomes" id="UP000712281"/>
    </source>
</evidence>
<feature type="compositionally biased region" description="Basic and acidic residues" evidence="1">
    <location>
        <begin position="7"/>
        <end position="31"/>
    </location>
</feature>
<dbReference type="AlphaFoldDB" id="A0A8S9GZR5"/>
<evidence type="ECO:0000256" key="1">
    <source>
        <dbReference type="SAM" id="MobiDB-lite"/>
    </source>
</evidence>
<proteinExistence type="predicted"/>
<dbReference type="EMBL" id="QGKW02001988">
    <property type="protein sequence ID" value="KAF2550480.1"/>
    <property type="molecule type" value="Genomic_DNA"/>
</dbReference>
<evidence type="ECO:0000313" key="2">
    <source>
        <dbReference type="EMBL" id="KAF2550480.1"/>
    </source>
</evidence>
<feature type="region of interest" description="Disordered" evidence="1">
    <location>
        <begin position="1"/>
        <end position="75"/>
    </location>
</feature>
<sequence>MPSSTRSSKDKHLLFSEDPAHLERTIRKDQRSTSIDVAAFTSTDSRTQPSTDTRPSSSTDLHRSTSIDTTPRTSIGHQSRNMVAIVILRQNENRNLYDQDGHLRNATGVEETFIRKNKQDYKELSKNPNFSRLVLVSQPWRGSPYRKFSISWKGARFQGPNSGFLLAGTWSVPLSGTRGSGSCLEAGGNNTRIFFPNSLPLISRFRHRSRGIICALKSTGVAHSQQAPLRQDPVPLVLLAWVPLKLELILNPGWSSEIRTTRGLQRVGEMILVMGFSRSHFPYRASRLVFPRSLTFLTRVGTRVHSRRRVGKEACESMDSSESSLDVTAEIKELRNAAVGEAPPPPGGDRFSPVGPLSIIGVEEVANWRKKFRLPDDVIIRIPGPFDRVSDFELVKISPGQLNHPSWRILIAMQSLGDLEGFTVGVAEVPYCYFVSPLNGGEFRYHLHPRGKALPVRELSKAERKRCPVFEGCWTLKFTFMPFLGFSPTWCAADISRSDYSSGRDTIEQLLELPLERREVSFLVSDEALDRCSIRGVMSGSKGVEALAKYRKALETMSARKAVVKRTAPIEDEEVQFVGSSRRQVNAVVAPSSSKKKSKASDSVPKTPSPASFDWSAVLSNLNAKAFPLVPAHLSLGGDSFVVIRSLQGDLLQERMEDKTTAKAEVDVLTTQLQSGRSNGTCGNGERFSAETVGGQGEDICESRYAAEVFDAEKAMAVNGAKVMARWELMREWLRHQTDSWEIAAALEQYKIVKTTEAELLGLPAPCFDYEPQVPERGGAPEPADDLHLSFACLSFVFGIFSFVGDTHVASVIAPFFERSQDLGRMGSRCYGCRRTHGSRVLRFLRTFGLCNDQTSWVSYDWISSGDPGVGWRILTVLGPGGLFLGNPQVLDPESSFSEPGIKVLKGPHSAILGEATLGTYWGIAFYRSEAGHYRVPVLHAAFCRKPLSDSEGASVGENPSARLCYFPRLEK</sequence>
<feature type="compositionally biased region" description="Low complexity" evidence="1">
    <location>
        <begin position="45"/>
        <end position="59"/>
    </location>
</feature>
<dbReference type="Proteomes" id="UP000712281">
    <property type="component" value="Unassembled WGS sequence"/>
</dbReference>
<accession>A0A8S9GZR5</accession>
<feature type="compositionally biased region" description="Polar residues" evidence="1">
    <location>
        <begin position="66"/>
        <end position="75"/>
    </location>
</feature>
<feature type="region of interest" description="Disordered" evidence="1">
    <location>
        <begin position="588"/>
        <end position="609"/>
    </location>
</feature>
<comment type="caution">
    <text evidence="2">The sequence shown here is derived from an EMBL/GenBank/DDBJ whole genome shotgun (WGS) entry which is preliminary data.</text>
</comment>